<name>A0A1A7C221_9BURK</name>
<gene>
    <name evidence="2" type="ORF">ASR47_10124</name>
</gene>
<evidence type="ECO:0000313" key="3">
    <source>
        <dbReference type="Proteomes" id="UP000092713"/>
    </source>
</evidence>
<accession>A0A1A7C221</accession>
<dbReference type="RefSeq" id="WP_065307440.1">
    <property type="nucleotide sequence ID" value="NZ_LOCQ01000051.1"/>
</dbReference>
<feature type="domain" description="Peptidase M15A C-terminal" evidence="1">
    <location>
        <begin position="5"/>
        <end position="117"/>
    </location>
</feature>
<dbReference type="PATRIC" id="fig|1747903.4.peg.3393"/>
<dbReference type="InterPro" id="IPR013230">
    <property type="entry name" value="Peptidase_M15A_C"/>
</dbReference>
<reference evidence="2 3" key="1">
    <citation type="submission" date="2016-04" db="EMBL/GenBank/DDBJ databases">
        <title>Draft genome sequence of Janthinobacterium psychrotolerans sp. nov., isolated from freshwater sediments in Denmark.</title>
        <authorList>
            <person name="Gong X."/>
            <person name="Skrivergaard S."/>
            <person name="Korsgaard B.S."/>
            <person name="Schreiber L."/>
            <person name="Marshall I.P."/>
            <person name="Finster K."/>
            <person name="Schramm A."/>
        </authorList>
    </citation>
    <scope>NUCLEOTIDE SEQUENCE [LARGE SCALE GENOMIC DNA]</scope>
    <source>
        <strain evidence="2 3">S3-2</strain>
    </source>
</reference>
<dbReference type="AlphaFoldDB" id="A0A1A7C221"/>
<sequence>MQLSKNFTLAELVESQTATRKNIDNTPAPAVIANLARIAALLEQVRALVGAPLTVSSGYRSPALNRAIGGAASSAHVLGLAADISTPKLSPRALAMLIRQSGLVFDQLIYEGTWVHIGLSTGAPRNQVLTARFGAGGTTYVTGIV</sequence>
<keyword evidence="3" id="KW-1185">Reference proteome</keyword>
<evidence type="ECO:0000259" key="1">
    <source>
        <dbReference type="Pfam" id="PF08291"/>
    </source>
</evidence>
<dbReference type="EMBL" id="LOCQ01000051">
    <property type="protein sequence ID" value="OBV39782.1"/>
    <property type="molecule type" value="Genomic_DNA"/>
</dbReference>
<comment type="caution">
    <text evidence="2">The sequence shown here is derived from an EMBL/GenBank/DDBJ whole genome shotgun (WGS) entry which is preliminary data.</text>
</comment>
<dbReference type="STRING" id="1747903.ASR47_10124"/>
<dbReference type="OrthoDB" id="5242612at2"/>
<proteinExistence type="predicted"/>
<dbReference type="Gene3D" id="3.30.1380.10">
    <property type="match status" value="1"/>
</dbReference>
<dbReference type="SUPFAM" id="SSF55166">
    <property type="entry name" value="Hedgehog/DD-peptidase"/>
    <property type="match status" value="1"/>
</dbReference>
<protein>
    <submittedName>
        <fullName evidence="2">Peptidase M15</fullName>
    </submittedName>
</protein>
<dbReference type="InterPro" id="IPR009045">
    <property type="entry name" value="Zn_M74/Hedgehog-like"/>
</dbReference>
<organism evidence="2 3">
    <name type="scientific">Janthinobacterium psychrotolerans</name>
    <dbReference type="NCBI Taxonomy" id="1747903"/>
    <lineage>
        <taxon>Bacteria</taxon>
        <taxon>Pseudomonadati</taxon>
        <taxon>Pseudomonadota</taxon>
        <taxon>Betaproteobacteria</taxon>
        <taxon>Burkholderiales</taxon>
        <taxon>Oxalobacteraceae</taxon>
        <taxon>Janthinobacterium</taxon>
    </lineage>
</organism>
<evidence type="ECO:0000313" key="2">
    <source>
        <dbReference type="EMBL" id="OBV39782.1"/>
    </source>
</evidence>
<dbReference type="Pfam" id="PF08291">
    <property type="entry name" value="Peptidase_M15_3"/>
    <property type="match status" value="1"/>
</dbReference>
<dbReference type="Proteomes" id="UP000092713">
    <property type="component" value="Unassembled WGS sequence"/>
</dbReference>